<dbReference type="Proteomes" id="UP000621436">
    <property type="component" value="Unassembled WGS sequence"/>
</dbReference>
<dbReference type="AlphaFoldDB" id="A0A931F6E8"/>
<keyword evidence="3" id="KW-1185">Reference proteome</keyword>
<proteinExistence type="predicted"/>
<dbReference type="InterPro" id="IPR048769">
    <property type="entry name" value="HepT-like_dom"/>
</dbReference>
<accession>A0A931F6E8</accession>
<organism evidence="2 3">
    <name type="scientific">Halonatronomonas betaini</name>
    <dbReference type="NCBI Taxonomy" id="2778430"/>
    <lineage>
        <taxon>Bacteria</taxon>
        <taxon>Bacillati</taxon>
        <taxon>Bacillota</taxon>
        <taxon>Clostridia</taxon>
        <taxon>Halanaerobiales</taxon>
        <taxon>Halarsenatibacteraceae</taxon>
        <taxon>Halonatronomonas</taxon>
    </lineage>
</organism>
<gene>
    <name evidence="2" type="ORF">I0Q91_00310</name>
</gene>
<sequence length="159" mass="18896">MNKPYFTLISRIENELDELDKVVEKINSGWERIENTYDELILDSIALNLHDYYAGLERIFELIATEIDDNIPQGESWHQDLLNQMKISIKKVRPQVISKEIANKLDEYRGFRHIVRNVYTFNLSKERIKPLVKNLSPLKEEIRKDIEEFIDFLEDRANS</sequence>
<feature type="domain" description="HepT-like" evidence="1">
    <location>
        <begin position="45"/>
        <end position="152"/>
    </location>
</feature>
<dbReference type="EMBL" id="JADPIE010000001">
    <property type="protein sequence ID" value="MBF8435506.1"/>
    <property type="molecule type" value="Genomic_DNA"/>
</dbReference>
<evidence type="ECO:0000313" key="3">
    <source>
        <dbReference type="Proteomes" id="UP000621436"/>
    </source>
</evidence>
<dbReference type="RefSeq" id="WP_270452129.1">
    <property type="nucleotide sequence ID" value="NZ_JADPIE010000001.1"/>
</dbReference>
<evidence type="ECO:0000259" key="1">
    <source>
        <dbReference type="Pfam" id="PF20797"/>
    </source>
</evidence>
<evidence type="ECO:0000313" key="2">
    <source>
        <dbReference type="EMBL" id="MBF8435506.1"/>
    </source>
</evidence>
<reference evidence="2" key="1">
    <citation type="submission" date="2020-11" db="EMBL/GenBank/DDBJ databases">
        <title>Halonatronomonas betainensis gen. nov., sp. nov. a novel haloalkaliphilic representative of the family Halanaerobiacae capable of betaine degradation.</title>
        <authorList>
            <person name="Boltyanskaya Y."/>
            <person name="Kevbrin V."/>
            <person name="Detkova E."/>
            <person name="Grouzdev D.S."/>
            <person name="Koziaeva V."/>
            <person name="Zhilina T."/>
        </authorList>
    </citation>
    <scope>NUCLEOTIDE SEQUENCE</scope>
    <source>
        <strain evidence="2">Z-7014</strain>
    </source>
</reference>
<dbReference type="Pfam" id="PF20797">
    <property type="entry name" value="HepT-like_2"/>
    <property type="match status" value="1"/>
</dbReference>
<protein>
    <recommendedName>
        <fullName evidence="1">HepT-like domain-containing protein</fullName>
    </recommendedName>
</protein>
<name>A0A931F6E8_9FIRM</name>
<comment type="caution">
    <text evidence="2">The sequence shown here is derived from an EMBL/GenBank/DDBJ whole genome shotgun (WGS) entry which is preliminary data.</text>
</comment>